<comment type="caution">
    <text evidence="1">The sequence shown here is derived from an EMBL/GenBank/DDBJ whole genome shotgun (WGS) entry which is preliminary data.</text>
</comment>
<organism evidence="1 2">
    <name type="scientific">Algoriphagus marincola</name>
    <dbReference type="NCBI Taxonomy" id="264027"/>
    <lineage>
        <taxon>Bacteria</taxon>
        <taxon>Pseudomonadati</taxon>
        <taxon>Bacteroidota</taxon>
        <taxon>Cytophagia</taxon>
        <taxon>Cytophagales</taxon>
        <taxon>Cyclobacteriaceae</taxon>
        <taxon>Algoriphagus</taxon>
    </lineage>
</organism>
<reference evidence="1 2" key="1">
    <citation type="submission" date="2021-06" db="EMBL/GenBank/DDBJ databases">
        <title>44 bacteria genomes isolated from Dapeng, Shenzhen.</title>
        <authorList>
            <person name="Zheng W."/>
            <person name="Yu S."/>
            <person name="Huang Y."/>
        </authorList>
    </citation>
    <scope>NUCLEOTIDE SEQUENCE [LARGE SCALE GENOMIC DNA]</scope>
    <source>
        <strain evidence="1 2">DP5N14-6</strain>
    </source>
</reference>
<dbReference type="EMBL" id="JAHVHP010000002">
    <property type="protein sequence ID" value="MBY5952144.1"/>
    <property type="molecule type" value="Genomic_DNA"/>
</dbReference>
<sequence>MKKVLSFGIGIGFCISLLNVQISVAACNEGHYSTGNQGFGGPNGRWELVCDQAHSAVCCISHPPKEQ</sequence>
<evidence type="ECO:0000313" key="2">
    <source>
        <dbReference type="Proteomes" id="UP000766609"/>
    </source>
</evidence>
<evidence type="ECO:0008006" key="3">
    <source>
        <dbReference type="Google" id="ProtNLM"/>
    </source>
</evidence>
<dbReference type="RefSeq" id="WP_222584572.1">
    <property type="nucleotide sequence ID" value="NZ_JAHVHP010000002.1"/>
</dbReference>
<keyword evidence="2" id="KW-1185">Reference proteome</keyword>
<protein>
    <recommendedName>
        <fullName evidence="3">Secreted protein</fullName>
    </recommendedName>
</protein>
<accession>A0ABS7N725</accession>
<gene>
    <name evidence="1" type="ORF">KUV23_14235</name>
</gene>
<evidence type="ECO:0000313" key="1">
    <source>
        <dbReference type="EMBL" id="MBY5952144.1"/>
    </source>
</evidence>
<dbReference type="Proteomes" id="UP000766609">
    <property type="component" value="Unassembled WGS sequence"/>
</dbReference>
<name>A0ABS7N725_9BACT</name>
<dbReference type="PROSITE" id="PS51257">
    <property type="entry name" value="PROKAR_LIPOPROTEIN"/>
    <property type="match status" value="1"/>
</dbReference>
<proteinExistence type="predicted"/>